<dbReference type="EMBL" id="CP001698">
    <property type="protein sequence ID" value="ADN01810.1"/>
    <property type="molecule type" value="Genomic_DNA"/>
</dbReference>
<evidence type="ECO:0000256" key="1">
    <source>
        <dbReference type="ARBA" id="ARBA00023284"/>
    </source>
</evidence>
<dbReference type="PANTHER" id="PTHR42852">
    <property type="entry name" value="THIOL:DISULFIDE INTERCHANGE PROTEIN DSBE"/>
    <property type="match status" value="1"/>
</dbReference>
<dbReference type="GO" id="GO:0016491">
    <property type="term" value="F:oxidoreductase activity"/>
    <property type="evidence" value="ECO:0007669"/>
    <property type="project" value="InterPro"/>
</dbReference>
<sequence>MCGPERLDFFGHKYHIFSIFSLEEVFMRWWAMVLVLSLATMGCSAQQSESQKQAPGLGQKALERVSVSLEESLEGYLARAGFSTPSTPVPAPDFMLPLLEGGQVSLSDYRGKVVLLNFWATWCPPCRMEMPSIETMVRALKGEEVVFLAVDVQEQKSQVSSFIKENGYTFPVLLDATGQVARMYAVSGIPTTYFIDKEGNVRGKLVGARNWDAQVVYEAIKRALAE</sequence>
<dbReference type="PROSITE" id="PS00194">
    <property type="entry name" value="THIOREDOXIN_1"/>
    <property type="match status" value="1"/>
</dbReference>
<dbReference type="PaxDb" id="665571-STHERM_c08610"/>
<dbReference type="InterPro" id="IPR013766">
    <property type="entry name" value="Thioredoxin_domain"/>
</dbReference>
<proteinExistence type="predicted"/>
<dbReference type="PANTHER" id="PTHR42852:SF17">
    <property type="entry name" value="THIOREDOXIN-LIKE PROTEIN HI_1115"/>
    <property type="match status" value="1"/>
</dbReference>
<name>E0RS23_WINT6</name>
<dbReference type="CDD" id="cd02966">
    <property type="entry name" value="TlpA_like_family"/>
    <property type="match status" value="1"/>
</dbReference>
<dbReference type="eggNOG" id="COG0526">
    <property type="taxonomic scope" value="Bacteria"/>
</dbReference>
<reference key="1">
    <citation type="submission" date="2009-08" db="EMBL/GenBank/DDBJ databases">
        <title>The genome sequence of Spirochaeta thermophila DSM6192.</title>
        <authorList>
            <person name="Angelov A."/>
            <person name="Mientus M."/>
            <person name="Wittenberg S."/>
            <person name="Lehmann R."/>
            <person name="Liesegang H."/>
            <person name="Daniel R."/>
            <person name="Liebl W."/>
        </authorList>
    </citation>
    <scope>NUCLEOTIDE SEQUENCE</scope>
    <source>
        <strain>DSM 6192</strain>
    </source>
</reference>
<dbReference type="GO" id="GO:0016209">
    <property type="term" value="F:antioxidant activity"/>
    <property type="evidence" value="ECO:0007669"/>
    <property type="project" value="InterPro"/>
</dbReference>
<organism evidence="3 4">
    <name type="scientific">Winmispira thermophila (strain ATCC 49972 / DSM 6192 / RI 19.B1)</name>
    <name type="common">Spirochaeta thermophila</name>
    <dbReference type="NCBI Taxonomy" id="665571"/>
    <lineage>
        <taxon>Bacteria</taxon>
        <taxon>Pseudomonadati</taxon>
        <taxon>Spirochaetota</taxon>
        <taxon>Spirochaetia</taxon>
        <taxon>Winmispirales</taxon>
        <taxon>Winmispiraceae</taxon>
        <taxon>Winmispira</taxon>
    </lineage>
</organism>
<dbReference type="InterPro" id="IPR000866">
    <property type="entry name" value="AhpC/TSA"/>
</dbReference>
<dbReference type="AlphaFoldDB" id="E0RS23"/>
<dbReference type="Gene3D" id="3.40.30.10">
    <property type="entry name" value="Glutaredoxin"/>
    <property type="match status" value="1"/>
</dbReference>
<reference evidence="3 4" key="2">
    <citation type="journal article" date="2010" name="J. Bacteriol.">
        <title>Genome sequence of the polysaccharide-degrading, thermophilic anaerobe Spirochaeta thermophila DSM 6192.</title>
        <authorList>
            <person name="Angelov A."/>
            <person name="Liebl S."/>
            <person name="Ballschmiter M."/>
            <person name="Bomeke M."/>
            <person name="Lehmann R."/>
            <person name="Liesegang H."/>
            <person name="Daniel R."/>
            <person name="Liebl W."/>
        </authorList>
    </citation>
    <scope>NUCLEOTIDE SEQUENCE [LARGE SCALE GENOMIC DNA]</scope>
    <source>
        <strain evidence="4">ATCC 49972 / DSM 6192 / RI 19.B1</strain>
    </source>
</reference>
<feature type="domain" description="Thioredoxin" evidence="2">
    <location>
        <begin position="85"/>
        <end position="225"/>
    </location>
</feature>
<accession>E0RS23</accession>
<dbReference type="InterPro" id="IPR050553">
    <property type="entry name" value="Thioredoxin_ResA/DsbE_sf"/>
</dbReference>
<dbReference type="KEGG" id="sta:STHERM_c08610"/>
<evidence type="ECO:0000313" key="3">
    <source>
        <dbReference type="EMBL" id="ADN01810.1"/>
    </source>
</evidence>
<evidence type="ECO:0000259" key="2">
    <source>
        <dbReference type="PROSITE" id="PS51352"/>
    </source>
</evidence>
<dbReference type="Pfam" id="PF00578">
    <property type="entry name" value="AhpC-TSA"/>
    <property type="match status" value="1"/>
</dbReference>
<dbReference type="PROSITE" id="PS51352">
    <property type="entry name" value="THIOREDOXIN_2"/>
    <property type="match status" value="1"/>
</dbReference>
<keyword evidence="1" id="KW-0676">Redox-active center</keyword>
<evidence type="ECO:0000313" key="4">
    <source>
        <dbReference type="Proteomes" id="UP000001296"/>
    </source>
</evidence>
<dbReference type="Proteomes" id="UP000001296">
    <property type="component" value="Chromosome"/>
</dbReference>
<dbReference type="InterPro" id="IPR017937">
    <property type="entry name" value="Thioredoxin_CS"/>
</dbReference>
<dbReference type="SUPFAM" id="SSF52833">
    <property type="entry name" value="Thioredoxin-like"/>
    <property type="match status" value="1"/>
</dbReference>
<dbReference type="InterPro" id="IPR036249">
    <property type="entry name" value="Thioredoxin-like_sf"/>
</dbReference>
<dbReference type="HOGENOM" id="CLU_042529_11_4_12"/>
<gene>
    <name evidence="3" type="ordered locus">STHERM_c08610</name>
</gene>
<protein>
    <recommendedName>
        <fullName evidence="2">Thioredoxin domain-containing protein</fullName>
    </recommendedName>
</protein>